<dbReference type="SUPFAM" id="SSF52047">
    <property type="entry name" value="RNI-like"/>
    <property type="match status" value="1"/>
</dbReference>
<sequence>MAMFPDEVLLNILGHFGDEYNHDYNDSTIIKHALLDLCRSSKLFCIAAQPILHSKYSRTNNEMDQYTEDDHLPATRYRRLRRTTRTENFIRTLIHQPDLAANVKIIRLHAFQNGNRPKSFASEYLPLDPIMTMLMSDASQRIPPPEPPMMFRVVPVDSKTEDKHSILKWQDKWRSALRRGAPNAEIALLLALLPNVSHLQLSSSDYDLGEYVDNLCEQMLGPLPRKRVNQHGLELKVDSDWRSQSCTPVSILPNLKELRVATQHNWSNLTFEGIKYFITIPTLRRLSCTNLDATPRHTDQRFFHHPLGHIEFLQLDDCTFTVEALSELTEVCTGLKHLDIQFSWSDPINLGGIFWRNLNKRAQTLETLQLEKYDHSGMTLRDRIKLTQFAKLSSPSIEQGPAFVIHDSLPTSPKKLLINKCDEQIAPLVNRLEQAVMIKRLSNLKELSVMVEFSRIDEGLKPDLFDKFHRLEDSFRDKNLEFRLIPEPVLDGTVRGKSKVP</sequence>
<comment type="caution">
    <text evidence="1">The sequence shown here is derived from an EMBL/GenBank/DDBJ whole genome shotgun (WGS) entry which is preliminary data.</text>
</comment>
<protein>
    <submittedName>
        <fullName evidence="1">Glycoside hydrolase</fullName>
    </submittedName>
</protein>
<dbReference type="GO" id="GO:0016787">
    <property type="term" value="F:hydrolase activity"/>
    <property type="evidence" value="ECO:0007669"/>
    <property type="project" value="UniProtKB-KW"/>
</dbReference>
<evidence type="ECO:0000313" key="2">
    <source>
        <dbReference type="Proteomes" id="UP000306584"/>
    </source>
</evidence>
<reference evidence="1 2" key="1">
    <citation type="submission" date="2018-10" db="EMBL/GenBank/DDBJ databases">
        <title>Fifty Aureobasidium pullulans genomes reveal a recombining polyextremotolerant generalist.</title>
        <authorList>
            <person name="Gostincar C."/>
            <person name="Turk M."/>
            <person name="Zajc J."/>
            <person name="Gunde-Cimerman N."/>
        </authorList>
    </citation>
    <scope>NUCLEOTIDE SEQUENCE [LARGE SCALE GENOMIC DNA]</scope>
    <source>
        <strain evidence="1 2">EXF-6604</strain>
    </source>
</reference>
<gene>
    <name evidence="1" type="ORF">D6D01_05709</name>
</gene>
<accession>A0A4S9L4N7</accession>
<dbReference type="AlphaFoldDB" id="A0A4S9L4N7"/>
<dbReference type="Proteomes" id="UP000306584">
    <property type="component" value="Unassembled WGS sequence"/>
</dbReference>
<dbReference type="Gene3D" id="3.80.10.10">
    <property type="entry name" value="Ribonuclease Inhibitor"/>
    <property type="match status" value="1"/>
</dbReference>
<dbReference type="EMBL" id="QZBD01000223">
    <property type="protein sequence ID" value="THY24057.1"/>
    <property type="molecule type" value="Genomic_DNA"/>
</dbReference>
<evidence type="ECO:0000313" key="1">
    <source>
        <dbReference type="EMBL" id="THY24057.1"/>
    </source>
</evidence>
<dbReference type="InterPro" id="IPR032675">
    <property type="entry name" value="LRR_dom_sf"/>
</dbReference>
<organism evidence="1 2">
    <name type="scientific">Aureobasidium pullulans</name>
    <name type="common">Black yeast</name>
    <name type="synonym">Pullularia pullulans</name>
    <dbReference type="NCBI Taxonomy" id="5580"/>
    <lineage>
        <taxon>Eukaryota</taxon>
        <taxon>Fungi</taxon>
        <taxon>Dikarya</taxon>
        <taxon>Ascomycota</taxon>
        <taxon>Pezizomycotina</taxon>
        <taxon>Dothideomycetes</taxon>
        <taxon>Dothideomycetidae</taxon>
        <taxon>Dothideales</taxon>
        <taxon>Saccotheciaceae</taxon>
        <taxon>Aureobasidium</taxon>
    </lineage>
</organism>
<name>A0A4S9L4N7_AURPU</name>
<keyword evidence="1" id="KW-0378">Hydrolase</keyword>
<proteinExistence type="predicted"/>